<evidence type="ECO:0000313" key="2">
    <source>
        <dbReference type="EMBL" id="EFX82811.1"/>
    </source>
</evidence>
<dbReference type="KEGG" id="dpx:DAPPUDRAFT_302356"/>
<protein>
    <submittedName>
        <fullName evidence="2">Uncharacterized protein</fullName>
    </submittedName>
</protein>
<feature type="compositionally biased region" description="Polar residues" evidence="1">
    <location>
        <begin position="40"/>
        <end position="49"/>
    </location>
</feature>
<dbReference type="AlphaFoldDB" id="E9GCT2"/>
<dbReference type="EMBL" id="GL732539">
    <property type="protein sequence ID" value="EFX82811.1"/>
    <property type="molecule type" value="Genomic_DNA"/>
</dbReference>
<proteinExistence type="predicted"/>
<feature type="region of interest" description="Disordered" evidence="1">
    <location>
        <begin position="1"/>
        <end position="27"/>
    </location>
</feature>
<feature type="compositionally biased region" description="Low complexity" evidence="1">
    <location>
        <begin position="72"/>
        <end position="94"/>
    </location>
</feature>
<feature type="compositionally biased region" description="Basic and acidic residues" evidence="1">
    <location>
        <begin position="1"/>
        <end position="10"/>
    </location>
</feature>
<gene>
    <name evidence="2" type="ORF">DAPPUDRAFT_302356</name>
</gene>
<evidence type="ECO:0000313" key="3">
    <source>
        <dbReference type="Proteomes" id="UP000000305"/>
    </source>
</evidence>
<reference evidence="2 3" key="1">
    <citation type="journal article" date="2011" name="Science">
        <title>The ecoresponsive genome of Daphnia pulex.</title>
        <authorList>
            <person name="Colbourne J.K."/>
            <person name="Pfrender M.E."/>
            <person name="Gilbert D."/>
            <person name="Thomas W.K."/>
            <person name="Tucker A."/>
            <person name="Oakley T.H."/>
            <person name="Tokishita S."/>
            <person name="Aerts A."/>
            <person name="Arnold G.J."/>
            <person name="Basu M.K."/>
            <person name="Bauer D.J."/>
            <person name="Caceres C.E."/>
            <person name="Carmel L."/>
            <person name="Casola C."/>
            <person name="Choi J.H."/>
            <person name="Detter J.C."/>
            <person name="Dong Q."/>
            <person name="Dusheyko S."/>
            <person name="Eads B.D."/>
            <person name="Frohlich T."/>
            <person name="Geiler-Samerotte K.A."/>
            <person name="Gerlach D."/>
            <person name="Hatcher P."/>
            <person name="Jogdeo S."/>
            <person name="Krijgsveld J."/>
            <person name="Kriventseva E.V."/>
            <person name="Kultz D."/>
            <person name="Laforsch C."/>
            <person name="Lindquist E."/>
            <person name="Lopez J."/>
            <person name="Manak J.R."/>
            <person name="Muller J."/>
            <person name="Pangilinan J."/>
            <person name="Patwardhan R.P."/>
            <person name="Pitluck S."/>
            <person name="Pritham E.J."/>
            <person name="Rechtsteiner A."/>
            <person name="Rho M."/>
            <person name="Rogozin I.B."/>
            <person name="Sakarya O."/>
            <person name="Salamov A."/>
            <person name="Schaack S."/>
            <person name="Shapiro H."/>
            <person name="Shiga Y."/>
            <person name="Skalitzky C."/>
            <person name="Smith Z."/>
            <person name="Souvorov A."/>
            <person name="Sung W."/>
            <person name="Tang Z."/>
            <person name="Tsuchiya D."/>
            <person name="Tu H."/>
            <person name="Vos H."/>
            <person name="Wang M."/>
            <person name="Wolf Y.I."/>
            <person name="Yamagata H."/>
            <person name="Yamada T."/>
            <person name="Ye Y."/>
            <person name="Shaw J.R."/>
            <person name="Andrews J."/>
            <person name="Crease T.J."/>
            <person name="Tang H."/>
            <person name="Lucas S.M."/>
            <person name="Robertson H.M."/>
            <person name="Bork P."/>
            <person name="Koonin E.V."/>
            <person name="Zdobnov E.M."/>
            <person name="Grigoriev I.V."/>
            <person name="Lynch M."/>
            <person name="Boore J.L."/>
        </authorList>
    </citation>
    <scope>NUCLEOTIDE SEQUENCE [LARGE SCALE GENOMIC DNA]</scope>
</reference>
<feature type="compositionally biased region" description="Polar residues" evidence="1">
    <location>
        <begin position="16"/>
        <end position="27"/>
    </location>
</feature>
<feature type="compositionally biased region" description="Low complexity" evidence="1">
    <location>
        <begin position="101"/>
        <end position="111"/>
    </location>
</feature>
<organism evidence="2 3">
    <name type="scientific">Daphnia pulex</name>
    <name type="common">Water flea</name>
    <dbReference type="NCBI Taxonomy" id="6669"/>
    <lineage>
        <taxon>Eukaryota</taxon>
        <taxon>Metazoa</taxon>
        <taxon>Ecdysozoa</taxon>
        <taxon>Arthropoda</taxon>
        <taxon>Crustacea</taxon>
        <taxon>Branchiopoda</taxon>
        <taxon>Diplostraca</taxon>
        <taxon>Cladocera</taxon>
        <taxon>Anomopoda</taxon>
        <taxon>Daphniidae</taxon>
        <taxon>Daphnia</taxon>
    </lineage>
</organism>
<accession>E9GCT2</accession>
<dbReference type="InParanoid" id="E9GCT2"/>
<dbReference type="HOGENOM" id="CLU_1176466_0_0_1"/>
<feature type="region of interest" description="Disordered" evidence="1">
    <location>
        <begin position="39"/>
        <end position="111"/>
    </location>
</feature>
<sequence>MGSLRHESRHLLYPPQQRNSPVPSSTAIMTSPISVLAAQLKNSTSSSPSAGCKEPNNESMDSGVAGLRDGLTTPHGGSPTSATSSSSSSSSHVLLNHHHAQQQQQSALATTPSSTLLLPPVHDDGLQYIVDRSKNTTYLKGRFLGKLMVDVILPNNFFFDSVKENHRFFPFADQGGSCVCVPPFEKHIFFIFPFVYNPSVVGSSWRASREEEEEEVYQQQQRVLVAFGAGSLGEKP</sequence>
<keyword evidence="3" id="KW-1185">Reference proteome</keyword>
<dbReference type="Proteomes" id="UP000000305">
    <property type="component" value="Unassembled WGS sequence"/>
</dbReference>
<name>E9GCT2_DAPPU</name>
<evidence type="ECO:0000256" key="1">
    <source>
        <dbReference type="SAM" id="MobiDB-lite"/>
    </source>
</evidence>